<name>A0AAW9S0K1_9BACT</name>
<dbReference type="GO" id="GO:0005737">
    <property type="term" value="C:cytoplasm"/>
    <property type="evidence" value="ECO:0007669"/>
    <property type="project" value="UniProtKB-SubCell"/>
</dbReference>
<keyword evidence="2 6" id="KW-0489">Methyltransferase</keyword>
<evidence type="ECO:0000259" key="7">
    <source>
        <dbReference type="Pfam" id="PF05175"/>
    </source>
</evidence>
<dbReference type="EC" id="2.1.1.223" evidence="6"/>
<keyword evidence="3 6" id="KW-0808">Transferase</keyword>
<dbReference type="GO" id="GO:0008033">
    <property type="term" value="P:tRNA processing"/>
    <property type="evidence" value="ECO:0007669"/>
    <property type="project" value="UniProtKB-UniRule"/>
</dbReference>
<dbReference type="InterPro" id="IPR002052">
    <property type="entry name" value="DNA_methylase_N6_adenine_CS"/>
</dbReference>
<evidence type="ECO:0000256" key="2">
    <source>
        <dbReference type="ARBA" id="ARBA00022603"/>
    </source>
</evidence>
<dbReference type="Proteomes" id="UP001403385">
    <property type="component" value="Unassembled WGS sequence"/>
</dbReference>
<evidence type="ECO:0000256" key="4">
    <source>
        <dbReference type="ARBA" id="ARBA00022691"/>
    </source>
</evidence>
<dbReference type="AlphaFoldDB" id="A0AAW9S0K1"/>
<dbReference type="PANTHER" id="PTHR47739">
    <property type="entry name" value="TRNA1(VAL) (ADENINE(37)-N6)-METHYLTRANSFERASE"/>
    <property type="match status" value="1"/>
</dbReference>
<comment type="similarity">
    <text evidence="6">Belongs to the methyltransferase superfamily. tRNA (adenine-N(6)-)-methyltransferase family.</text>
</comment>
<keyword evidence="4 6" id="KW-0949">S-adenosyl-L-methionine</keyword>
<reference evidence="8 9" key="1">
    <citation type="submission" date="2024-04" db="EMBL/GenBank/DDBJ databases">
        <title>Novel genus in family Flammeovirgaceae.</title>
        <authorList>
            <person name="Nguyen T.H."/>
            <person name="Vuong T.Q."/>
            <person name="Le H."/>
            <person name="Kim S.-G."/>
        </authorList>
    </citation>
    <scope>NUCLEOTIDE SEQUENCE [LARGE SCALE GENOMIC DNA]</scope>
    <source>
        <strain evidence="8 9">JCM 23209</strain>
    </source>
</reference>
<proteinExistence type="inferred from homology"/>
<dbReference type="InterPro" id="IPR029063">
    <property type="entry name" value="SAM-dependent_MTases_sf"/>
</dbReference>
<dbReference type="PROSITE" id="PS00092">
    <property type="entry name" value="N6_MTASE"/>
    <property type="match status" value="1"/>
</dbReference>
<dbReference type="InterPro" id="IPR020596">
    <property type="entry name" value="rRNA_Ade_Mease_Trfase_CS"/>
</dbReference>
<dbReference type="GO" id="GO:0003676">
    <property type="term" value="F:nucleic acid binding"/>
    <property type="evidence" value="ECO:0007669"/>
    <property type="project" value="InterPro"/>
</dbReference>
<dbReference type="HAMAP" id="MF_01872">
    <property type="entry name" value="tRNA_methyltr_YfiC"/>
    <property type="match status" value="1"/>
</dbReference>
<evidence type="ECO:0000256" key="5">
    <source>
        <dbReference type="ARBA" id="ARBA00022694"/>
    </source>
</evidence>
<dbReference type="PRINTS" id="PR00507">
    <property type="entry name" value="N12N6MTFRASE"/>
</dbReference>
<dbReference type="Pfam" id="PF05175">
    <property type="entry name" value="MTS"/>
    <property type="match status" value="1"/>
</dbReference>
<evidence type="ECO:0000256" key="3">
    <source>
        <dbReference type="ARBA" id="ARBA00022679"/>
    </source>
</evidence>
<organism evidence="8 9">
    <name type="scientific">Rapidithrix thailandica</name>
    <dbReference type="NCBI Taxonomy" id="413964"/>
    <lineage>
        <taxon>Bacteria</taxon>
        <taxon>Pseudomonadati</taxon>
        <taxon>Bacteroidota</taxon>
        <taxon>Cytophagia</taxon>
        <taxon>Cytophagales</taxon>
        <taxon>Flammeovirgaceae</taxon>
        <taxon>Rapidithrix</taxon>
    </lineage>
</organism>
<dbReference type="PROSITE" id="PS01131">
    <property type="entry name" value="RRNA_A_DIMETH"/>
    <property type="match status" value="1"/>
</dbReference>
<dbReference type="GO" id="GO:0000179">
    <property type="term" value="F:rRNA (adenine-N6,N6-)-dimethyltransferase activity"/>
    <property type="evidence" value="ECO:0007669"/>
    <property type="project" value="InterPro"/>
</dbReference>
<comment type="subcellular location">
    <subcellularLocation>
        <location evidence="6">Cytoplasm</location>
    </subcellularLocation>
</comment>
<evidence type="ECO:0000313" key="8">
    <source>
        <dbReference type="EMBL" id="MEN7547328.1"/>
    </source>
</evidence>
<dbReference type="SUPFAM" id="SSF53335">
    <property type="entry name" value="S-adenosyl-L-methionine-dependent methyltransferases"/>
    <property type="match status" value="1"/>
</dbReference>
<dbReference type="Gene3D" id="3.40.50.150">
    <property type="entry name" value="Vaccinia Virus protein VP39"/>
    <property type="match status" value="1"/>
</dbReference>
<evidence type="ECO:0000256" key="1">
    <source>
        <dbReference type="ARBA" id="ARBA00022490"/>
    </source>
</evidence>
<evidence type="ECO:0000313" key="9">
    <source>
        <dbReference type="Proteomes" id="UP001403385"/>
    </source>
</evidence>
<comment type="function">
    <text evidence="6">Specifically methylates the adenine in position 37 of tRNA(1)(Val) (anticodon cmo5UAC).</text>
</comment>
<dbReference type="CDD" id="cd02440">
    <property type="entry name" value="AdoMet_MTases"/>
    <property type="match status" value="1"/>
</dbReference>
<dbReference type="RefSeq" id="WP_346820112.1">
    <property type="nucleotide sequence ID" value="NZ_JBDKWZ010000002.1"/>
</dbReference>
<comment type="catalytic activity">
    <reaction evidence="6">
        <text>adenosine(37) in tRNA1(Val) + S-adenosyl-L-methionine = N(6)-methyladenosine(37) in tRNA1(Val) + S-adenosyl-L-homocysteine + H(+)</text>
        <dbReference type="Rhea" id="RHEA:43160"/>
        <dbReference type="Rhea" id="RHEA-COMP:10369"/>
        <dbReference type="Rhea" id="RHEA-COMP:10370"/>
        <dbReference type="ChEBI" id="CHEBI:15378"/>
        <dbReference type="ChEBI" id="CHEBI:57856"/>
        <dbReference type="ChEBI" id="CHEBI:59789"/>
        <dbReference type="ChEBI" id="CHEBI:74411"/>
        <dbReference type="ChEBI" id="CHEBI:74449"/>
        <dbReference type="EC" id="2.1.1.223"/>
    </reaction>
</comment>
<evidence type="ECO:0000256" key="6">
    <source>
        <dbReference type="HAMAP-Rule" id="MF_01872"/>
    </source>
</evidence>
<dbReference type="EMBL" id="JBDKWZ010000002">
    <property type="protein sequence ID" value="MEN7547328.1"/>
    <property type="molecule type" value="Genomic_DNA"/>
</dbReference>
<dbReference type="GO" id="GO:0016430">
    <property type="term" value="F:tRNA (adenine-N6)-methyltransferase activity"/>
    <property type="evidence" value="ECO:0007669"/>
    <property type="project" value="UniProtKB-UniRule"/>
</dbReference>
<keyword evidence="9" id="KW-1185">Reference proteome</keyword>
<protein>
    <recommendedName>
        <fullName evidence="6">tRNA1(Val) (adenine(37)-N6)-methyltransferase</fullName>
        <ecNumber evidence="6">2.1.1.223</ecNumber>
    </recommendedName>
    <alternativeName>
        <fullName evidence="6">tRNA m6A37 methyltransferase</fullName>
    </alternativeName>
</protein>
<dbReference type="InterPro" id="IPR022882">
    <property type="entry name" value="tRNA_adenine-N6_MeTrfase"/>
</dbReference>
<gene>
    <name evidence="8" type="ORF">AAG747_05380</name>
</gene>
<sequence>MKEIVAKPHPGKKKSKPFRCKQFDVYQDRCGMKVGTDGMLLGAWAGVHQVQRILDVGTGTGLLSLMMAQRNVLANIDAVELDEHASQQAKENFLRSPWKERLHIHEGCYEQFQTLHTYDLIVSNPPYFENSLKPELDQRKKARHTDSLSLESFLAKSLDLLKPEGRIQVILPVEQGERLIRLGKELGLCLIKRCKVCPGPDKPVFRYLLSLQKIPGTIEEEKLFIYQKGNQYSEKYIELTKGFYTIF</sequence>
<dbReference type="PANTHER" id="PTHR47739:SF1">
    <property type="entry name" value="TRNA1(VAL) (ADENINE(37)-N6)-METHYLTRANSFERASE"/>
    <property type="match status" value="1"/>
</dbReference>
<accession>A0AAW9S0K1</accession>
<keyword evidence="5 6" id="KW-0819">tRNA processing</keyword>
<dbReference type="InterPro" id="IPR007848">
    <property type="entry name" value="Small_mtfrase_dom"/>
</dbReference>
<keyword evidence="1 6" id="KW-0963">Cytoplasm</keyword>
<comment type="caution">
    <text evidence="8">The sequence shown here is derived from an EMBL/GenBank/DDBJ whole genome shotgun (WGS) entry which is preliminary data.</text>
</comment>
<dbReference type="InterPro" id="IPR050210">
    <property type="entry name" value="tRNA_Adenine-N(6)_MTase"/>
</dbReference>
<feature type="domain" description="Methyltransferase small" evidence="7">
    <location>
        <begin position="50"/>
        <end position="174"/>
    </location>
</feature>